<evidence type="ECO:0000313" key="1">
    <source>
        <dbReference type="EMBL" id="KKZ64261.1"/>
    </source>
</evidence>
<evidence type="ECO:0000313" key="2">
    <source>
        <dbReference type="Proteomes" id="UP000034164"/>
    </source>
</evidence>
<dbReference type="AlphaFoldDB" id="A0A0G2J9M9"/>
<dbReference type="EMBL" id="LCZI01000816">
    <property type="protein sequence ID" value="KKZ64261.1"/>
    <property type="molecule type" value="Genomic_DNA"/>
</dbReference>
<sequence length="712" mass="79464">MASPLSPPPKKAIPYCKNHRCILCNAFMAEFPGFVEPENPTMGPLEKGVFKAASPPLPKSNSREILTDEKNNGTVPEYTRRGMPLVFPKYRGDVNEIGFTFDECEFGGLKYPSYFHGECFDALIANMKDPHVYQKLIYLCGALVPVFKMPRGNPSATDDFALHNMTSQLADRLGWDRLSTEEIATKAFGKDEDLTELLYNIWLKAPAEIKVNIWNQLSACPVKSLIVATTETAELLEAVKLPVGPTEGVIELGKKIRGFLTNVRGFQYICGIHDGTNLIGRETHKSQEVELPNQSFAIKYVIGPHGLGSLGFYGEGSPAWLGDYKMSRKKKGKWIGVYQSTKPITQLLLEWDALKVVSVCNPGNKDHTPEQHIFWGDDLSHGAVMPFNNITVFRRAAPHNYWSSFPRNMRLTLARAIPLLKLHAYLYGLTVFCDNSGAIIGFRTDFRSKTDTRDVSHYCLGDQAGVPLHFRLTSNERVTLIWGCERFGSYVQTPGLAIGTNHGRGTIFGPAICARETMWTKISYLLDGIILGLFYTETKVIRGNQITELGALCTQPLPKDARRVGWPTFNPALTGNIGGPNGDNSPPPTFVSYGSFDKIGNIVACYHNGRCCGLLLWHDQSGITDIVGRWYEGDKDKHITIFSGGGPGNEPKTLRFYLDGEDRDTAVYDVEVLTQEDNHHSDNTKGRIIFDVDYETGFAWWFTMDVDMIRTI</sequence>
<name>A0A0G2J9M9_9EURO</name>
<gene>
    <name evidence="1" type="ORF">EMCG_09759</name>
</gene>
<organism evidence="1 2">
    <name type="scientific">[Emmonsia] crescens</name>
    <dbReference type="NCBI Taxonomy" id="73230"/>
    <lineage>
        <taxon>Eukaryota</taxon>
        <taxon>Fungi</taxon>
        <taxon>Dikarya</taxon>
        <taxon>Ascomycota</taxon>
        <taxon>Pezizomycotina</taxon>
        <taxon>Eurotiomycetes</taxon>
        <taxon>Eurotiomycetidae</taxon>
        <taxon>Onygenales</taxon>
        <taxon>Ajellomycetaceae</taxon>
        <taxon>Emergomyces</taxon>
    </lineage>
</organism>
<dbReference type="Proteomes" id="UP000034164">
    <property type="component" value="Unassembled WGS sequence"/>
</dbReference>
<comment type="caution">
    <text evidence="1">The sequence shown here is derived from an EMBL/GenBank/DDBJ whole genome shotgun (WGS) entry which is preliminary data.</text>
</comment>
<dbReference type="OrthoDB" id="4192093at2759"/>
<accession>A0A0G2J9M9</accession>
<proteinExistence type="predicted"/>
<dbReference type="VEuPathDB" id="FungiDB:EMCG_09759"/>
<protein>
    <submittedName>
        <fullName evidence="1">Uncharacterized protein</fullName>
    </submittedName>
</protein>
<reference evidence="2" key="1">
    <citation type="journal article" date="2015" name="PLoS Genet.">
        <title>The dynamic genome and transcriptome of the human fungal pathogen Blastomyces and close relative Emmonsia.</title>
        <authorList>
            <person name="Munoz J.F."/>
            <person name="Gauthier G.M."/>
            <person name="Desjardins C.A."/>
            <person name="Gallo J.E."/>
            <person name="Holder J."/>
            <person name="Sullivan T.D."/>
            <person name="Marty A.J."/>
            <person name="Carmen J.C."/>
            <person name="Chen Z."/>
            <person name="Ding L."/>
            <person name="Gujja S."/>
            <person name="Magrini V."/>
            <person name="Misas E."/>
            <person name="Mitreva M."/>
            <person name="Priest M."/>
            <person name="Saif S."/>
            <person name="Whiston E.A."/>
            <person name="Young S."/>
            <person name="Zeng Q."/>
            <person name="Goldman W.E."/>
            <person name="Mardis E.R."/>
            <person name="Taylor J.W."/>
            <person name="McEwen J.G."/>
            <person name="Clay O.K."/>
            <person name="Klein B.S."/>
            <person name="Cuomo C.A."/>
        </authorList>
    </citation>
    <scope>NUCLEOTIDE SEQUENCE [LARGE SCALE GENOMIC DNA]</scope>
    <source>
        <strain evidence="2">UAMH 3008</strain>
    </source>
</reference>